<dbReference type="GO" id="GO:0006355">
    <property type="term" value="P:regulation of DNA-templated transcription"/>
    <property type="evidence" value="ECO:0007669"/>
    <property type="project" value="InterPro"/>
</dbReference>
<protein>
    <submittedName>
        <fullName evidence="1">Ribbon-helix-helix protein, copG family</fullName>
    </submittedName>
</protein>
<organism evidence="1 2">
    <name type="scientific">Fontimonas thermophila</name>
    <dbReference type="NCBI Taxonomy" id="1076937"/>
    <lineage>
        <taxon>Bacteria</taxon>
        <taxon>Pseudomonadati</taxon>
        <taxon>Pseudomonadota</taxon>
        <taxon>Gammaproteobacteria</taxon>
        <taxon>Nevskiales</taxon>
        <taxon>Nevskiaceae</taxon>
        <taxon>Fontimonas</taxon>
    </lineage>
</organism>
<sequence length="84" mass="9781">MNFSVHFDEATLDRLNKAVERSGMTRNRIIVTAVQEWLARNEEKDWPEALKTHFRNPAPELAEEVLDFQAWRATAIPSESGVRW</sequence>
<reference evidence="1 2" key="1">
    <citation type="submission" date="2016-10" db="EMBL/GenBank/DDBJ databases">
        <authorList>
            <person name="de Groot N.N."/>
        </authorList>
    </citation>
    <scope>NUCLEOTIDE SEQUENCE [LARGE SCALE GENOMIC DNA]</scope>
    <source>
        <strain evidence="1 2">DSM 23609</strain>
    </source>
</reference>
<dbReference type="STRING" id="1076937.SAMN04488120_10270"/>
<dbReference type="OrthoDB" id="7063649at2"/>
<gene>
    <name evidence="1" type="ORF">SAMN04488120_10270</name>
</gene>
<evidence type="ECO:0000313" key="2">
    <source>
        <dbReference type="Proteomes" id="UP000199771"/>
    </source>
</evidence>
<name>A0A1I2HNK3_9GAMM</name>
<keyword evidence="2" id="KW-1185">Reference proteome</keyword>
<dbReference type="RefSeq" id="WP_091530980.1">
    <property type="nucleotide sequence ID" value="NZ_FOOC01000002.1"/>
</dbReference>
<accession>A0A1I2HNK3</accession>
<evidence type="ECO:0000313" key="1">
    <source>
        <dbReference type="EMBL" id="SFF30880.1"/>
    </source>
</evidence>
<dbReference type="AlphaFoldDB" id="A0A1I2HNK3"/>
<dbReference type="EMBL" id="FOOC01000002">
    <property type="protein sequence ID" value="SFF30880.1"/>
    <property type="molecule type" value="Genomic_DNA"/>
</dbReference>
<dbReference type="Proteomes" id="UP000199771">
    <property type="component" value="Unassembled WGS sequence"/>
</dbReference>
<proteinExistence type="predicted"/>